<evidence type="ECO:0000313" key="5">
    <source>
        <dbReference type="Proteomes" id="UP000278036"/>
    </source>
</evidence>
<dbReference type="Proteomes" id="UP000278036">
    <property type="component" value="Unassembled WGS sequence"/>
</dbReference>
<proteinExistence type="predicted"/>
<dbReference type="InParanoid" id="A0A3A9JV62"/>
<dbReference type="EMBL" id="RAQU01000036">
    <property type="protein sequence ID" value="RKK04678.1"/>
    <property type="molecule type" value="Genomic_DNA"/>
</dbReference>
<evidence type="ECO:0000313" key="2">
    <source>
        <dbReference type="EMBL" id="RKK04678.1"/>
    </source>
</evidence>
<feature type="transmembrane region" description="Helical" evidence="1">
    <location>
        <begin position="31"/>
        <end position="59"/>
    </location>
</feature>
<comment type="caution">
    <text evidence="2">The sequence shown here is derived from an EMBL/GenBank/DDBJ whole genome shotgun (WGS) entry which is preliminary data.</text>
</comment>
<keyword evidence="1" id="KW-0472">Membrane</keyword>
<keyword evidence="1" id="KW-1133">Transmembrane helix</keyword>
<keyword evidence="4" id="KW-1185">Reference proteome</keyword>
<keyword evidence="1" id="KW-0812">Transmembrane</keyword>
<dbReference type="AlphaFoldDB" id="A0A3A9JV62"/>
<accession>A0A3A9JV62</accession>
<evidence type="ECO:0000313" key="4">
    <source>
        <dbReference type="Proteomes" id="UP000274097"/>
    </source>
</evidence>
<dbReference type="OrthoDB" id="10009421at2"/>
<organism evidence="2 5">
    <name type="scientific">Teichococcus wenyumeiae</name>
    <dbReference type="NCBI Taxonomy" id="2478470"/>
    <lineage>
        <taxon>Bacteria</taxon>
        <taxon>Pseudomonadati</taxon>
        <taxon>Pseudomonadota</taxon>
        <taxon>Alphaproteobacteria</taxon>
        <taxon>Acetobacterales</taxon>
        <taxon>Roseomonadaceae</taxon>
        <taxon>Roseomonas</taxon>
    </lineage>
</organism>
<gene>
    <name evidence="2" type="ORF">D6Z83_08195</name>
    <name evidence="3" type="ORF">EBE87_23115</name>
</gene>
<protein>
    <submittedName>
        <fullName evidence="2">Uncharacterized protein</fullName>
    </submittedName>
</protein>
<reference evidence="2 5" key="1">
    <citation type="submission" date="2018-09" db="EMBL/GenBank/DDBJ databases">
        <title>Roseomonas sp. nov., isolated from feces of Tibetan antelopes in the Qinghai-Tibet plateau, China.</title>
        <authorList>
            <person name="Tian Z."/>
        </authorList>
    </citation>
    <scope>NUCLEOTIDE SEQUENCE [LARGE SCALE GENOMIC DNA]</scope>
    <source>
        <strain evidence="3 4">Z23</strain>
        <strain evidence="2 5">Z24</strain>
    </source>
</reference>
<dbReference type="EMBL" id="RFLX01000032">
    <property type="protein sequence ID" value="RMI17319.1"/>
    <property type="molecule type" value="Genomic_DNA"/>
</dbReference>
<name>A0A3A9JV62_9PROT</name>
<evidence type="ECO:0000256" key="1">
    <source>
        <dbReference type="SAM" id="Phobius"/>
    </source>
</evidence>
<dbReference type="RefSeq" id="WP_120637841.1">
    <property type="nucleotide sequence ID" value="NZ_RAQU01000036.1"/>
</dbReference>
<dbReference type="Proteomes" id="UP000274097">
    <property type="component" value="Unassembled WGS sequence"/>
</dbReference>
<evidence type="ECO:0000313" key="3">
    <source>
        <dbReference type="EMBL" id="RMI17319.1"/>
    </source>
</evidence>
<sequence>MAMKGHSILAEIYINPWLALLSRREPFGERFLFALMSSMAWLMSIALIATAGLLVGVVVDLTGQPTERREAVVVRRVWRPTTDTLSVQPVITTSGQITTVMVSDRDPERYEVCLQIDDQQPCALRYGRLALKASGLAQRSPR</sequence>